<evidence type="ECO:0000256" key="8">
    <source>
        <dbReference type="ARBA" id="ARBA00023121"/>
    </source>
</evidence>
<dbReference type="InterPro" id="IPR011333">
    <property type="entry name" value="SKP1/BTB/POZ_sf"/>
</dbReference>
<keyword evidence="4" id="KW-0963">Cytoplasm</keyword>
<evidence type="ECO:0000313" key="18">
    <source>
        <dbReference type="Proteomes" id="UP000005203"/>
    </source>
</evidence>
<keyword evidence="6" id="KW-0677">Repeat</keyword>
<dbReference type="SUPFAM" id="SSF50044">
    <property type="entry name" value="SH3-domain"/>
    <property type="match status" value="2"/>
</dbReference>
<evidence type="ECO:0000256" key="7">
    <source>
        <dbReference type="ARBA" id="ARBA00023054"/>
    </source>
</evidence>
<evidence type="ECO:0000256" key="5">
    <source>
        <dbReference type="ARBA" id="ARBA00022553"/>
    </source>
</evidence>
<keyword evidence="8" id="KW-0446">Lipid-binding</keyword>
<dbReference type="GO" id="GO:0008289">
    <property type="term" value="F:lipid binding"/>
    <property type="evidence" value="ECO:0007669"/>
    <property type="project" value="UniProtKB-KW"/>
</dbReference>
<dbReference type="GO" id="GO:0030833">
    <property type="term" value="P:regulation of actin filament polymerization"/>
    <property type="evidence" value="ECO:0007669"/>
    <property type="project" value="UniProtKB-ARBA"/>
</dbReference>
<dbReference type="PROSITE" id="PS51741">
    <property type="entry name" value="F_BAR"/>
    <property type="match status" value="1"/>
</dbReference>
<evidence type="ECO:0000256" key="2">
    <source>
        <dbReference type="ARBA" id="ARBA00004541"/>
    </source>
</evidence>
<dbReference type="FunFam" id="2.30.30.40:FF:000033">
    <property type="entry name" value="FCH and double SH3 domains protein 2"/>
    <property type="match status" value="1"/>
</dbReference>
<dbReference type="CDD" id="cd18318">
    <property type="entry name" value="BTB_POZ_KCTD20-like"/>
    <property type="match status" value="1"/>
</dbReference>
<feature type="compositionally biased region" description="Acidic residues" evidence="14">
    <location>
        <begin position="1338"/>
        <end position="1352"/>
    </location>
</feature>
<dbReference type="Gene3D" id="2.30.30.40">
    <property type="entry name" value="SH3 Domains"/>
    <property type="match status" value="2"/>
</dbReference>
<dbReference type="PANTHER" id="PTHR21637:SF0">
    <property type="entry name" value="AT10158P"/>
    <property type="match status" value="1"/>
</dbReference>
<dbReference type="Gene3D" id="1.20.1270.60">
    <property type="entry name" value="Arfaptin homology (AH) domain/BAR domain"/>
    <property type="match status" value="1"/>
</dbReference>
<feature type="domain" description="SH3" evidence="15">
    <location>
        <begin position="1092"/>
        <end position="1155"/>
    </location>
</feature>
<keyword evidence="5" id="KW-0597">Phosphoprotein</keyword>
<feature type="coiled-coil region" evidence="13">
    <location>
        <begin position="819"/>
        <end position="846"/>
    </location>
</feature>
<dbReference type="RefSeq" id="XP_006559059.1">
    <property type="nucleotide sequence ID" value="XM_006558996.3"/>
</dbReference>
<protein>
    <submittedName>
        <fullName evidence="19">Uncharacterized protein LOC409323</fullName>
    </submittedName>
</protein>
<dbReference type="GO" id="GO:0042995">
    <property type="term" value="C:cell projection"/>
    <property type="evidence" value="ECO:0007669"/>
    <property type="project" value="UniProtKB-SubCell"/>
</dbReference>
<feature type="domain" description="SH3" evidence="15">
    <location>
        <begin position="979"/>
        <end position="1040"/>
    </location>
</feature>
<dbReference type="Gene3D" id="3.30.710.10">
    <property type="entry name" value="Potassium Channel Kv1.1, Chain A"/>
    <property type="match status" value="1"/>
</dbReference>
<feature type="compositionally biased region" description="Polar residues" evidence="14">
    <location>
        <begin position="129"/>
        <end position="151"/>
    </location>
</feature>
<dbReference type="PANTHER" id="PTHR21637">
    <property type="entry name" value="BTB/POZ DOMAIN-CONTAINING PROTEIN 10-RELATED"/>
    <property type="match status" value="1"/>
</dbReference>
<dbReference type="GO" id="GO:0031410">
    <property type="term" value="C:cytoplasmic vesicle"/>
    <property type="evidence" value="ECO:0007669"/>
    <property type="project" value="UniProtKB-SubCell"/>
</dbReference>
<dbReference type="PROSITE" id="PS50002">
    <property type="entry name" value="SH3"/>
    <property type="match status" value="2"/>
</dbReference>
<dbReference type="PRINTS" id="PR00452">
    <property type="entry name" value="SH3DOMAIN"/>
</dbReference>
<dbReference type="Pfam" id="PF00018">
    <property type="entry name" value="SH3_1"/>
    <property type="match status" value="1"/>
</dbReference>
<evidence type="ECO:0000259" key="15">
    <source>
        <dbReference type="PROSITE" id="PS50002"/>
    </source>
</evidence>
<dbReference type="SMART" id="SM00225">
    <property type="entry name" value="BTB"/>
    <property type="match status" value="1"/>
</dbReference>
<comment type="subcellular location">
    <subcellularLocation>
        <location evidence="1">Cell projection</location>
    </subcellularLocation>
    <subcellularLocation>
        <location evidence="2">Cytoplasmic vesicle</location>
    </subcellularLocation>
</comment>
<keyword evidence="3 11" id="KW-0728">SH3 domain</keyword>
<feature type="region of interest" description="Disordered" evidence="14">
    <location>
        <begin position="1304"/>
        <end position="1442"/>
    </location>
</feature>
<dbReference type="SUPFAM" id="SSF54695">
    <property type="entry name" value="POZ domain"/>
    <property type="match status" value="1"/>
</dbReference>
<evidence type="ECO:0000256" key="12">
    <source>
        <dbReference type="PROSITE-ProRule" id="PRU01077"/>
    </source>
</evidence>
<evidence type="ECO:0000313" key="17">
    <source>
        <dbReference type="EnsemblMetazoa" id="XP_006559059"/>
    </source>
</evidence>
<dbReference type="GO" id="GO:0051495">
    <property type="term" value="P:positive regulation of cytoskeleton organization"/>
    <property type="evidence" value="ECO:0007669"/>
    <property type="project" value="UniProtKB-ARBA"/>
</dbReference>
<evidence type="ECO:0000256" key="14">
    <source>
        <dbReference type="SAM" id="MobiDB-lite"/>
    </source>
</evidence>
<dbReference type="GO" id="GO:1902905">
    <property type="term" value="P:positive regulation of supramolecular fiber organization"/>
    <property type="evidence" value="ECO:0007669"/>
    <property type="project" value="UniProtKB-ARBA"/>
</dbReference>
<dbReference type="Pfam" id="PF00611">
    <property type="entry name" value="FCH"/>
    <property type="match status" value="1"/>
</dbReference>
<dbReference type="InterPro" id="IPR001452">
    <property type="entry name" value="SH3_domain"/>
</dbReference>
<feature type="compositionally biased region" description="Polar residues" evidence="14">
    <location>
        <begin position="1385"/>
        <end position="1394"/>
    </location>
</feature>
<evidence type="ECO:0000259" key="16">
    <source>
        <dbReference type="PROSITE" id="PS51741"/>
    </source>
</evidence>
<dbReference type="FunFam" id="2.30.30.40:FF:000107">
    <property type="entry name" value="FCH and double SH3 domains 1"/>
    <property type="match status" value="1"/>
</dbReference>
<reference evidence="17" key="1">
    <citation type="submission" date="2021-01" db="UniProtKB">
        <authorList>
            <consortium name="EnsemblMetazoa"/>
        </authorList>
    </citation>
    <scope>IDENTIFICATION</scope>
    <source>
        <strain evidence="17">DH4</strain>
    </source>
</reference>
<evidence type="ECO:0000256" key="9">
    <source>
        <dbReference type="ARBA" id="ARBA00023273"/>
    </source>
</evidence>
<dbReference type="GO" id="GO:0061024">
    <property type="term" value="P:membrane organization"/>
    <property type="evidence" value="ECO:0007669"/>
    <property type="project" value="UniProtKB-ARBA"/>
</dbReference>
<dbReference type="InterPro" id="IPR027267">
    <property type="entry name" value="AH/BAR_dom_sf"/>
</dbReference>
<dbReference type="InterPro" id="IPR001060">
    <property type="entry name" value="FCH_dom"/>
</dbReference>
<dbReference type="EnsemblMetazoa" id="XM_006558996">
    <property type="protein sequence ID" value="XP_006559059"/>
    <property type="gene ID" value="LOC409323"/>
</dbReference>
<evidence type="ECO:0000313" key="19">
    <source>
        <dbReference type="RefSeq" id="XP_006559059.1"/>
    </source>
</evidence>
<dbReference type="InterPro" id="IPR039885">
    <property type="entry name" value="BTBD10/KCTD20_BTB/POZ"/>
</dbReference>
<evidence type="ECO:0000256" key="4">
    <source>
        <dbReference type="ARBA" id="ARBA00022490"/>
    </source>
</evidence>
<dbReference type="InterPro" id="IPR031160">
    <property type="entry name" value="F_BAR_dom"/>
</dbReference>
<feature type="region of interest" description="Disordered" evidence="14">
    <location>
        <begin position="123"/>
        <end position="151"/>
    </location>
</feature>
<keyword evidence="9" id="KW-0966">Cell projection</keyword>
<dbReference type="GeneID" id="409323"/>
<dbReference type="SUPFAM" id="SSF103657">
    <property type="entry name" value="BAR/IMD domain-like"/>
    <property type="match status" value="1"/>
</dbReference>
<evidence type="ECO:0000256" key="10">
    <source>
        <dbReference type="ARBA" id="ARBA00023329"/>
    </source>
</evidence>
<dbReference type="InterPro" id="IPR036028">
    <property type="entry name" value="SH3-like_dom_sf"/>
</dbReference>
<dbReference type="InterPro" id="IPR039886">
    <property type="entry name" value="BTBD10/KCTD20"/>
</dbReference>
<dbReference type="CDD" id="cd11761">
    <property type="entry name" value="SH3_FCHSD_1"/>
    <property type="match status" value="1"/>
</dbReference>
<dbReference type="OrthoDB" id="10065861at2759"/>
<dbReference type="Pfam" id="PF14604">
    <property type="entry name" value="SH3_9"/>
    <property type="match status" value="1"/>
</dbReference>
<feature type="compositionally biased region" description="Low complexity" evidence="14">
    <location>
        <begin position="1370"/>
        <end position="1384"/>
    </location>
</feature>
<feature type="compositionally biased region" description="Basic and acidic residues" evidence="14">
    <location>
        <begin position="1430"/>
        <end position="1442"/>
    </location>
</feature>
<proteinExistence type="predicted"/>
<evidence type="ECO:0000256" key="3">
    <source>
        <dbReference type="ARBA" id="ARBA00022443"/>
    </source>
</evidence>
<dbReference type="KEGG" id="ame:409323"/>
<dbReference type="Pfam" id="PF16017">
    <property type="entry name" value="BTB_3"/>
    <property type="match status" value="1"/>
</dbReference>
<accession>A0A7M7GKL3</accession>
<dbReference type="FunFam" id="1.20.1270.60:FF:000039">
    <property type="entry name" value="FCH and double SH3 domains protein"/>
    <property type="match status" value="1"/>
</dbReference>
<dbReference type="Proteomes" id="UP000005203">
    <property type="component" value="Linkage group LG11"/>
</dbReference>
<accession>A0A8B6YVW0</accession>
<organism evidence="17">
    <name type="scientific">Apis mellifera</name>
    <name type="common">Honeybee</name>
    <dbReference type="NCBI Taxonomy" id="7460"/>
    <lineage>
        <taxon>Eukaryota</taxon>
        <taxon>Metazoa</taxon>
        <taxon>Ecdysozoa</taxon>
        <taxon>Arthropoda</taxon>
        <taxon>Hexapoda</taxon>
        <taxon>Insecta</taxon>
        <taxon>Pterygota</taxon>
        <taxon>Neoptera</taxon>
        <taxon>Endopterygota</taxon>
        <taxon>Hymenoptera</taxon>
        <taxon>Apocrita</taxon>
        <taxon>Aculeata</taxon>
        <taxon>Apoidea</taxon>
        <taxon>Anthophila</taxon>
        <taxon>Apidae</taxon>
        <taxon>Apis</taxon>
    </lineage>
</organism>
<sequence length="1442" mass="161478">MQLSVKREGQVNFQSCGLEICTSVSWLLKKLGLYLSISNFWSKMSNPAERLNYIQDSSSDTETDKETGGRGRHRIYKNRMSCGGSSKPKSCLVQRDGSNERHCHSFNSGRQNTNINQQNRLCSGVGVGKNQQNQSRDNLPSSGSVTGINNPQASDERITLIVDNTRFIVDPALFTAHPNTMLGRMFSSGVEYAQPNERGEYEVADGISAMVFRAILDYYKGGVIRCPPTVAVQELREACDYLLVPFDANTVKCQNLRGLLHELSNEGARCQFEVFLEDLILPLMVNSARRGDRECHIVVLLEDDIVDWDEEYPPQMGEEYSQTVNSTAMYRFFKYIENRDVAKQVMKERGLKKIRLGIEGYPTYKEKIKKRAGGRAEVIYNYVQRPFIHMSWEKEEAKSRHVDFQCVKSKSVTNLAEATADPVLDAGGNPIAIALLQATEPVPQPEVILPVGQDADVEGAIGLPADQDLGSIPPDEFHNFTIKKSAIEKSYSEALLKISSAYLNKKIPNIPDLKVDGAEEKWNMWNVWRTVLEENEKLARARLAAVEVFQQQIADDAKSLKLHKLQISKKAIDQLMIVQKELQICVQDVDKTKKLYFDEEHSAHDVRDKAKDIEEKLKKKKGSFFQSITSLQKNSAKVSSKRDALEEKSTGARNDYLLSLAAANAHQNRYFVVDLQNTMQYLEQGVYDKVAEYLTLMGRTELLTCLATQNSFGKIRDQAQQLTREYNIQCCCLYYPVLKQHIQYDFEPCDNDPIERITADHSAAATLGKEARRWSTRIAREINSIRENNRKLQILLQLKESGQKTDPNDPQGPDVDTKIDELKHIIRRAETAKLKAEARIECLRNGGVNVDEWLQEAETLSVQDMPRSASSLSVRTDASGTAEHPSSDSFYDSDGDGGSDLTTVERPGSARNVPQQEEETTEERQRHDSEEVDALLEQEKQRIEQLTVGWDDPTAVDWDNEEKEEQIELRETSEIPSTQQIYKCTALYSYTAQNPDELSIVESEQLEVVGEGDGDGWLRARNYRGEEGFVPQNYLDVERDTTSGLTSQGPGLVQQISFSSVDYTIDDHDAVDPDANLQMTTSETIVQNHIGEIEQYCIALYDYDATCDEELSFLEGDILKVLRKEPHDVDDGWWEGELRGQRGLFPSLIVEPCAADGSPLTPQENITPPSSAPPVFTPPEVPEFLLENEITQSMMKESQNGKSINASIEEHRQEGFMINLSKDQRSQYGSQFEADQSEGPGIIVVEVSDELGTKVDDEKTKYLNTDDQSKEDFGLGVAQIVITAATPMEEVEHPFPGLEEAIDETVKSTESSDGDLPSSTNIDVNESDCKEATVIIDEKEEQETTETTEDIEEKSTVDDLPTDSAPFPISSSSGSEADSTSGPSTADNSQSIPSRGTVIEVQETEDIEIVPEKMVVGGRASIPDELQPDQLEKLQNLKESNA</sequence>
<dbReference type="GO" id="GO:0042327">
    <property type="term" value="P:positive regulation of phosphorylation"/>
    <property type="evidence" value="ECO:0007669"/>
    <property type="project" value="TreeGrafter"/>
</dbReference>
<feature type="compositionally biased region" description="Polar residues" evidence="14">
    <location>
        <begin position="862"/>
        <end position="879"/>
    </location>
</feature>
<feature type="domain" description="F-BAR" evidence="16">
    <location>
        <begin position="445"/>
        <end position="727"/>
    </location>
</feature>
<feature type="region of interest" description="Disordered" evidence="14">
    <location>
        <begin position="862"/>
        <end position="930"/>
    </location>
</feature>
<name>A0A7M7GKL3_APIME</name>
<reference evidence="19" key="2">
    <citation type="submission" date="2025-04" db="UniProtKB">
        <authorList>
            <consortium name="RefSeq"/>
        </authorList>
    </citation>
    <scope>IDENTIFICATION</scope>
    <source>
        <strain evidence="19">DH4</strain>
        <tissue evidence="19">Whole body</tissue>
    </source>
</reference>
<evidence type="ECO:0000256" key="11">
    <source>
        <dbReference type="PROSITE-ProRule" id="PRU00192"/>
    </source>
</evidence>
<dbReference type="SMART" id="SM00326">
    <property type="entry name" value="SH3"/>
    <property type="match status" value="2"/>
</dbReference>
<feature type="region of interest" description="Disordered" evidence="14">
    <location>
        <begin position="55"/>
        <end position="94"/>
    </location>
</feature>
<evidence type="ECO:0000256" key="1">
    <source>
        <dbReference type="ARBA" id="ARBA00004316"/>
    </source>
</evidence>
<dbReference type="InterPro" id="IPR000210">
    <property type="entry name" value="BTB/POZ_dom"/>
</dbReference>
<gene>
    <name evidence="19" type="primary">LOC409323</name>
</gene>
<keyword evidence="18" id="KW-1185">Reference proteome</keyword>
<keyword evidence="7 12" id="KW-0175">Coiled coil</keyword>
<dbReference type="InterPro" id="IPR035460">
    <property type="entry name" value="FCHSD_SH3_1"/>
</dbReference>
<keyword evidence="10" id="KW-0968">Cytoplasmic vesicle</keyword>
<evidence type="ECO:0000256" key="6">
    <source>
        <dbReference type="ARBA" id="ARBA00022737"/>
    </source>
</evidence>
<evidence type="ECO:0000256" key="13">
    <source>
        <dbReference type="SAM" id="Coils"/>
    </source>
</evidence>